<gene>
    <name evidence="2" type="ORF">Apa02nite_023310</name>
</gene>
<protein>
    <recommendedName>
        <fullName evidence="4">ABC-type phosphate transport system substrate-binding protein</fullName>
    </recommendedName>
</protein>
<feature type="signal peptide" evidence="1">
    <location>
        <begin position="1"/>
        <end position="27"/>
    </location>
</feature>
<comment type="caution">
    <text evidence="2">The sequence shown here is derived from an EMBL/GenBank/DDBJ whole genome shotgun (WGS) entry which is preliminary data.</text>
</comment>
<keyword evidence="3" id="KW-1185">Reference proteome</keyword>
<organism evidence="2 3">
    <name type="scientific">Actinoplanes palleronii</name>
    <dbReference type="NCBI Taxonomy" id="113570"/>
    <lineage>
        <taxon>Bacteria</taxon>
        <taxon>Bacillati</taxon>
        <taxon>Actinomycetota</taxon>
        <taxon>Actinomycetes</taxon>
        <taxon>Micromonosporales</taxon>
        <taxon>Micromonosporaceae</taxon>
        <taxon>Actinoplanes</taxon>
    </lineage>
</organism>
<feature type="chain" id="PRO_5046696291" description="ABC-type phosphate transport system substrate-binding protein" evidence="1">
    <location>
        <begin position="28"/>
        <end position="326"/>
    </location>
</feature>
<evidence type="ECO:0000313" key="3">
    <source>
        <dbReference type="Proteomes" id="UP000624709"/>
    </source>
</evidence>
<reference evidence="2 3" key="1">
    <citation type="submission" date="2021-01" db="EMBL/GenBank/DDBJ databases">
        <title>Whole genome shotgun sequence of Actinoplanes palleronii NBRC 14916.</title>
        <authorList>
            <person name="Komaki H."/>
            <person name="Tamura T."/>
        </authorList>
    </citation>
    <scope>NUCLEOTIDE SEQUENCE [LARGE SCALE GENOMIC DNA]</scope>
    <source>
        <strain evidence="2 3">NBRC 14916</strain>
    </source>
</reference>
<name>A0ABQ4B6C5_9ACTN</name>
<dbReference type="RefSeq" id="WP_203825045.1">
    <property type="nucleotide sequence ID" value="NZ_BAAATY010000006.1"/>
</dbReference>
<evidence type="ECO:0000313" key="2">
    <source>
        <dbReference type="EMBL" id="GIE66223.1"/>
    </source>
</evidence>
<proteinExistence type="predicted"/>
<dbReference type="Proteomes" id="UP000624709">
    <property type="component" value="Unassembled WGS sequence"/>
</dbReference>
<dbReference type="Gene3D" id="3.40.190.10">
    <property type="entry name" value="Periplasmic binding protein-like II"/>
    <property type="match status" value="1"/>
</dbReference>
<accession>A0ABQ4B6C5</accession>
<sequence length="326" mass="33808">MQNKRFLAMVGVGLVAALAVTASPAQADPSGAPTYRTLAGVGSDTTEGVLNGLSELVTDTAGNKQIASYDAFGSEDIKTKETGCTLKRPAGSGAGVTALVASLDANNGCLDFARSSSNNASSYPGKNLTYIPFAVDAVTYAVRSDSTISRKLTKAQLTTIYNCAGGTAFKPMLPQFGSGTRSFFLKSLGFTDATTFTQTANHTCIGEADATGVALQENNGILLTDPKQIVPYSIAQYLAQTTVVVADVHGKTVLGQLDGIAPTVLNTASTMARDVYNVVPTARLTTEAYASVFVGPTSKVCANANTIKKYGFAPHTSCGDTLLRTP</sequence>
<keyword evidence="1" id="KW-0732">Signal</keyword>
<evidence type="ECO:0008006" key="4">
    <source>
        <dbReference type="Google" id="ProtNLM"/>
    </source>
</evidence>
<dbReference type="EMBL" id="BOMS01000031">
    <property type="protein sequence ID" value="GIE66223.1"/>
    <property type="molecule type" value="Genomic_DNA"/>
</dbReference>
<evidence type="ECO:0000256" key="1">
    <source>
        <dbReference type="SAM" id="SignalP"/>
    </source>
</evidence>
<dbReference type="SUPFAM" id="SSF53850">
    <property type="entry name" value="Periplasmic binding protein-like II"/>
    <property type="match status" value="1"/>
</dbReference>